<reference evidence="2 3" key="1">
    <citation type="submission" date="2013-02" db="EMBL/GenBank/DDBJ databases">
        <title>The Genome Sequence of Acinetobacter sp. NIPH 2168.</title>
        <authorList>
            <consortium name="The Broad Institute Genome Sequencing Platform"/>
            <consortium name="The Broad Institute Genome Sequencing Center for Infectious Disease"/>
            <person name="Cerqueira G."/>
            <person name="Feldgarden M."/>
            <person name="Courvalin P."/>
            <person name="Perichon B."/>
            <person name="Grillot-Courvalin C."/>
            <person name="Clermont D."/>
            <person name="Rocha E."/>
            <person name="Yoon E.-J."/>
            <person name="Nemec A."/>
            <person name="Walker B."/>
            <person name="Young S.K."/>
            <person name="Zeng Q."/>
            <person name="Gargeya S."/>
            <person name="Fitzgerald M."/>
            <person name="Haas B."/>
            <person name="Abouelleil A."/>
            <person name="Alvarado L."/>
            <person name="Arachchi H.M."/>
            <person name="Berlin A.M."/>
            <person name="Chapman S.B."/>
            <person name="Dewar J."/>
            <person name="Goldberg J."/>
            <person name="Griggs A."/>
            <person name="Gujja S."/>
            <person name="Hansen M."/>
            <person name="Howarth C."/>
            <person name="Imamovic A."/>
            <person name="Larimer J."/>
            <person name="McCowan C."/>
            <person name="Murphy C."/>
            <person name="Neiman D."/>
            <person name="Pearson M."/>
            <person name="Priest M."/>
            <person name="Roberts A."/>
            <person name="Saif S."/>
            <person name="Shea T."/>
            <person name="Sisk P."/>
            <person name="Sykes S."/>
            <person name="Wortman J."/>
            <person name="Nusbaum C."/>
            <person name="Birren B."/>
        </authorList>
    </citation>
    <scope>NUCLEOTIDE SEQUENCE [LARGE SCALE GENOMIC DNA]</scope>
    <source>
        <strain evidence="2 3">NIPH 2168</strain>
    </source>
</reference>
<keyword evidence="3" id="KW-1185">Reference proteome</keyword>
<name>N9QBC6_9GAMM</name>
<feature type="domain" description="DUF4123" evidence="1">
    <location>
        <begin position="24"/>
        <end position="138"/>
    </location>
</feature>
<dbReference type="EMBL" id="APRW01000008">
    <property type="protein sequence ID" value="ENX23735.1"/>
    <property type="molecule type" value="Genomic_DNA"/>
</dbReference>
<comment type="caution">
    <text evidence="2">The sequence shown here is derived from an EMBL/GenBank/DDBJ whole genome shotgun (WGS) entry which is preliminary data.</text>
</comment>
<proteinExistence type="predicted"/>
<evidence type="ECO:0000259" key="1">
    <source>
        <dbReference type="Pfam" id="PF13503"/>
    </source>
</evidence>
<sequence length="299" mass="34780">MQGNLTLFLETFKDYPLDELELNVYAIADAAQDKRFLKVFEHLRQKCLLKEASGEKARAISPHLLQLPRDFSSAEWSWVERHVAGTASMTLIVTPVSFDLLFEHLRQFLEVEFEGGLEMVLAFWDPVILATLVGHAEDQTLYVKEPVFSPEQIENLLRPIQSWWYWDRLANLQAIFGLNQKLDILPRYTIPLMFTAEQEERMVEATLPDHLIYHLKLNHSFLVDKMDDYALYQFVIDTLPQAREYHLSGTRDLLNFLCLKLMYGDHFNKDKDLQIVLAELSKKVITMDELMAKLMTKAG</sequence>
<dbReference type="PATRIC" id="fig|1217706.3.peg.321"/>
<dbReference type="InterPro" id="IPR025391">
    <property type="entry name" value="DUF4123"/>
</dbReference>
<evidence type="ECO:0000313" key="2">
    <source>
        <dbReference type="EMBL" id="ENX23735.1"/>
    </source>
</evidence>
<dbReference type="Pfam" id="PF13503">
    <property type="entry name" value="DUF4123"/>
    <property type="match status" value="1"/>
</dbReference>
<accession>N9QBC6</accession>
<protein>
    <recommendedName>
        <fullName evidence="1">DUF4123 domain-containing protein</fullName>
    </recommendedName>
</protein>
<dbReference type="AlphaFoldDB" id="N9QBC6"/>
<gene>
    <name evidence="2" type="ORF">F892_00337</name>
</gene>
<dbReference type="GeneID" id="303684497"/>
<dbReference type="Proteomes" id="UP000013173">
    <property type="component" value="Unassembled WGS sequence"/>
</dbReference>
<dbReference type="RefSeq" id="WP_005255422.1">
    <property type="nucleotide sequence ID" value="NZ_BMDR01000006.1"/>
</dbReference>
<evidence type="ECO:0000313" key="3">
    <source>
        <dbReference type="Proteomes" id="UP000013173"/>
    </source>
</evidence>
<dbReference type="OrthoDB" id="6008265at2"/>
<organism evidence="2 3">
    <name type="scientific">Acinetobacter vivianii</name>
    <dbReference type="NCBI Taxonomy" id="1776742"/>
    <lineage>
        <taxon>Bacteria</taxon>
        <taxon>Pseudomonadati</taxon>
        <taxon>Pseudomonadota</taxon>
        <taxon>Gammaproteobacteria</taxon>
        <taxon>Moraxellales</taxon>
        <taxon>Moraxellaceae</taxon>
        <taxon>Acinetobacter</taxon>
    </lineage>
</organism>
<dbReference type="HOGENOM" id="CLU_080340_0_0_6"/>